<gene>
    <name evidence="2" type="ORF">FHS60_001094</name>
</gene>
<keyword evidence="1" id="KW-1133">Transmembrane helix</keyword>
<reference evidence="2 3" key="1">
    <citation type="submission" date="2020-08" db="EMBL/GenBank/DDBJ databases">
        <title>Genomic Encyclopedia of Type Strains, Phase IV (KMG-IV): sequencing the most valuable type-strain genomes for metagenomic binning, comparative biology and taxonomic classification.</title>
        <authorList>
            <person name="Goeker M."/>
        </authorList>
    </citation>
    <scope>NUCLEOTIDE SEQUENCE [LARGE SCALE GENOMIC DNA]</scope>
    <source>
        <strain evidence="2 3">DSM 22548</strain>
    </source>
</reference>
<evidence type="ECO:0008006" key="4">
    <source>
        <dbReference type="Google" id="ProtNLM"/>
    </source>
</evidence>
<evidence type="ECO:0000256" key="1">
    <source>
        <dbReference type="SAM" id="Phobius"/>
    </source>
</evidence>
<evidence type="ECO:0000313" key="3">
    <source>
        <dbReference type="Proteomes" id="UP000541425"/>
    </source>
</evidence>
<sequence>MNELDNRPQASSFGKICKKVWDKLVYFLQFVVYTMIKGWQIWLIMVCLVVAAIFFRQCRDERNSGNKLASLRLEKSTTIDVTPEEIRAIRNIEQWEFLSIETEEMAELYKKNALSVSQLSAIYSGTLRLGVDMAKAPDHWFTAKGDTAVLNLPAVGLLDNHFIDEARTRTFYESGTWTAAERESLYQKARTQMLKRCLTKANLLTARRNSTAHFSQMFFNFGFKFVIIQYGVRFN</sequence>
<evidence type="ECO:0000313" key="2">
    <source>
        <dbReference type="EMBL" id="MBB3702631.1"/>
    </source>
</evidence>
<keyword evidence="1" id="KW-0812">Transmembrane</keyword>
<dbReference type="Pfam" id="PF14014">
    <property type="entry name" value="DUF4230"/>
    <property type="match status" value="1"/>
</dbReference>
<name>A0A7W5UHK0_9BACT</name>
<comment type="caution">
    <text evidence="2">The sequence shown here is derived from an EMBL/GenBank/DDBJ whole genome shotgun (WGS) entry which is preliminary data.</text>
</comment>
<dbReference type="Proteomes" id="UP000541425">
    <property type="component" value="Unassembled WGS sequence"/>
</dbReference>
<accession>A0A7W5UHK0</accession>
<organism evidence="2 3">
    <name type="scientific">Alloprevotella rava</name>
    <dbReference type="NCBI Taxonomy" id="671218"/>
    <lineage>
        <taxon>Bacteria</taxon>
        <taxon>Pseudomonadati</taxon>
        <taxon>Bacteroidota</taxon>
        <taxon>Bacteroidia</taxon>
        <taxon>Bacteroidales</taxon>
        <taxon>Prevotellaceae</taxon>
        <taxon>Alloprevotella</taxon>
    </lineage>
</organism>
<dbReference type="AlphaFoldDB" id="A0A7W5UHK0"/>
<protein>
    <recommendedName>
        <fullName evidence="4">DUF4230 domain-containing protein</fullName>
    </recommendedName>
</protein>
<dbReference type="RefSeq" id="WP_183695908.1">
    <property type="nucleotide sequence ID" value="NZ_JACICA010000004.1"/>
</dbReference>
<feature type="transmembrane region" description="Helical" evidence="1">
    <location>
        <begin position="30"/>
        <end position="55"/>
    </location>
</feature>
<dbReference type="InterPro" id="IPR025324">
    <property type="entry name" value="DUF4230"/>
</dbReference>
<dbReference type="EMBL" id="JACICA010000004">
    <property type="protein sequence ID" value="MBB3702631.1"/>
    <property type="molecule type" value="Genomic_DNA"/>
</dbReference>
<proteinExistence type="predicted"/>
<keyword evidence="1" id="KW-0472">Membrane</keyword>